<evidence type="ECO:0000256" key="2">
    <source>
        <dbReference type="ARBA" id="ARBA00023125"/>
    </source>
</evidence>
<keyword evidence="1" id="KW-0805">Transcription regulation</keyword>
<dbReference type="Proteomes" id="UP001049518">
    <property type="component" value="Chromosome"/>
</dbReference>
<protein>
    <submittedName>
        <fullName evidence="5">Helix-turn-helix transcriptional regulator</fullName>
    </submittedName>
</protein>
<dbReference type="SMART" id="SM00418">
    <property type="entry name" value="HTH_ARSR"/>
    <property type="match status" value="1"/>
</dbReference>
<evidence type="ECO:0000259" key="4">
    <source>
        <dbReference type="SMART" id="SM00418"/>
    </source>
</evidence>
<dbReference type="PRINTS" id="PR00778">
    <property type="entry name" value="HTHARSR"/>
</dbReference>
<keyword evidence="6" id="KW-1185">Reference proteome</keyword>
<evidence type="ECO:0000313" key="5">
    <source>
        <dbReference type="EMBL" id="QXJ22456.1"/>
    </source>
</evidence>
<keyword evidence="2" id="KW-0238">DNA-binding</keyword>
<dbReference type="InterPro" id="IPR036388">
    <property type="entry name" value="WH-like_DNA-bd_sf"/>
</dbReference>
<gene>
    <name evidence="5" type="ORF">AGRA3207_003456</name>
</gene>
<dbReference type="InterPro" id="IPR036390">
    <property type="entry name" value="WH_DNA-bd_sf"/>
</dbReference>
<dbReference type="CDD" id="cd00090">
    <property type="entry name" value="HTH_ARSR"/>
    <property type="match status" value="1"/>
</dbReference>
<dbReference type="InterPro" id="IPR051011">
    <property type="entry name" value="Metal_resp_trans_reg"/>
</dbReference>
<organism evidence="5 6">
    <name type="scientific">Actinomadura graeca</name>
    <dbReference type="NCBI Taxonomy" id="2750812"/>
    <lineage>
        <taxon>Bacteria</taxon>
        <taxon>Bacillati</taxon>
        <taxon>Actinomycetota</taxon>
        <taxon>Actinomycetes</taxon>
        <taxon>Streptosporangiales</taxon>
        <taxon>Thermomonosporaceae</taxon>
        <taxon>Actinomadura</taxon>
    </lineage>
</organism>
<dbReference type="EMBL" id="CP059572">
    <property type="protein sequence ID" value="QXJ22456.1"/>
    <property type="molecule type" value="Genomic_DNA"/>
</dbReference>
<dbReference type="RefSeq" id="WP_231335703.1">
    <property type="nucleotide sequence ID" value="NZ_CP059572.1"/>
</dbReference>
<evidence type="ECO:0000256" key="3">
    <source>
        <dbReference type="ARBA" id="ARBA00023163"/>
    </source>
</evidence>
<dbReference type="Gene3D" id="1.10.10.10">
    <property type="entry name" value="Winged helix-like DNA-binding domain superfamily/Winged helix DNA-binding domain"/>
    <property type="match status" value="1"/>
</dbReference>
<dbReference type="PANTHER" id="PTHR43132:SF8">
    <property type="entry name" value="HTH-TYPE TRANSCRIPTIONAL REGULATOR KMTR"/>
    <property type="match status" value="1"/>
</dbReference>
<dbReference type="Pfam" id="PF12840">
    <property type="entry name" value="HTH_20"/>
    <property type="match status" value="1"/>
</dbReference>
<sequence length="332" mass="35948">MVALRFTSEDLRRITIAPRAEAMVELAFSAMVLQTAETPGLGHDWKHTVAARLRTETTPIFDLVRQFRYFPDFLSPLGVADPAAGIDTVADTPVTDLETQLTMLREVQRIPTWTSGLAAGRLGARKELRTALRQLYRVALEPYWETISTRVHTDRMVRGQVMLNGGVDALLATLHPTLHWRPPILECVASVCTPTVDLKGRGLLLIPSVLAPRPAFAELPGKPICLFYPVRVTERPTDGAALAALLGATRAAVLQELANPSTTTQLADKVFVSPSAISQHTAVLRRAGLITTRRVGPAVMHGLTPLGSQLVQATPFEDGSSLAAPAPARARP</sequence>
<keyword evidence="3" id="KW-0804">Transcription</keyword>
<dbReference type="InterPro" id="IPR011991">
    <property type="entry name" value="ArsR-like_HTH"/>
</dbReference>
<accession>A0ABX8QUN2</accession>
<dbReference type="PANTHER" id="PTHR43132">
    <property type="entry name" value="ARSENICAL RESISTANCE OPERON REPRESSOR ARSR-RELATED"/>
    <property type="match status" value="1"/>
</dbReference>
<reference evidence="5" key="1">
    <citation type="submission" date="2020-07" db="EMBL/GenBank/DDBJ databases">
        <authorList>
            <person name="Tarantini F.S."/>
            <person name="Hong K.W."/>
            <person name="Chan K.G."/>
        </authorList>
    </citation>
    <scope>NUCLEOTIDE SEQUENCE</scope>
    <source>
        <strain evidence="5">32-07</strain>
    </source>
</reference>
<feature type="domain" description="HTH arsR-type" evidence="4">
    <location>
        <begin position="240"/>
        <end position="312"/>
    </location>
</feature>
<evidence type="ECO:0000256" key="1">
    <source>
        <dbReference type="ARBA" id="ARBA00023015"/>
    </source>
</evidence>
<dbReference type="SUPFAM" id="SSF46785">
    <property type="entry name" value="Winged helix' DNA-binding domain"/>
    <property type="match status" value="1"/>
</dbReference>
<proteinExistence type="predicted"/>
<dbReference type="InterPro" id="IPR001845">
    <property type="entry name" value="HTH_ArsR_DNA-bd_dom"/>
</dbReference>
<name>A0ABX8QUN2_9ACTN</name>
<evidence type="ECO:0000313" key="6">
    <source>
        <dbReference type="Proteomes" id="UP001049518"/>
    </source>
</evidence>